<accession>A0A653L962</accession>
<dbReference type="AlphaFoldDB" id="A0A653L962"/>
<gene>
    <name evidence="1" type="ORF">AERO8C_50539</name>
</gene>
<dbReference type="EMBL" id="CABWLC010000018">
    <property type="protein sequence ID" value="VXA88072.1"/>
    <property type="molecule type" value="Genomic_DNA"/>
</dbReference>
<protein>
    <submittedName>
        <fullName evidence="1">Uncharacterized protein</fullName>
    </submittedName>
</protein>
<evidence type="ECO:0000313" key="2">
    <source>
        <dbReference type="Proteomes" id="UP000439123"/>
    </source>
</evidence>
<evidence type="ECO:0000313" key="1">
    <source>
        <dbReference type="EMBL" id="VXA88072.1"/>
    </source>
</evidence>
<organism evidence="1 2">
    <name type="scientific">Aeromonas veronii</name>
    <dbReference type="NCBI Taxonomy" id="654"/>
    <lineage>
        <taxon>Bacteria</taxon>
        <taxon>Pseudomonadati</taxon>
        <taxon>Pseudomonadota</taxon>
        <taxon>Gammaproteobacteria</taxon>
        <taxon>Aeromonadales</taxon>
        <taxon>Aeromonadaceae</taxon>
        <taxon>Aeromonas</taxon>
    </lineage>
</organism>
<reference evidence="1 2" key="1">
    <citation type="submission" date="2019-10" db="EMBL/GenBank/DDBJ databases">
        <authorList>
            <person name="Karimi E."/>
        </authorList>
    </citation>
    <scope>NUCLEOTIDE SEQUENCE [LARGE SCALE GENOMIC DNA]</scope>
    <source>
        <strain evidence="1">Aeromonas sp. 8C</strain>
    </source>
</reference>
<name>A0A653L962_AERVE</name>
<proteinExistence type="predicted"/>
<dbReference type="Proteomes" id="UP000439123">
    <property type="component" value="Unassembled WGS sequence"/>
</dbReference>
<sequence>MRCLLGYQRRSEQPQAPQFKLVKIQYTALFFRHSTKNTSLLGNDCDRFPIFVQGNPENPAGSVIRIAAYLCQPTIYQDHR</sequence>